<feature type="region of interest" description="Disordered" evidence="1">
    <location>
        <begin position="487"/>
        <end position="533"/>
    </location>
</feature>
<dbReference type="InterPro" id="IPR000073">
    <property type="entry name" value="AB_hydrolase_1"/>
</dbReference>
<sequence length="533" mass="54576">MSGNDRAGADGAAGAAAGALSALSAADEARRAWRTAGAVEMGQLTGVARGADGALASAVPAAGAGGGWTRKAGLAGAAIGVVAAGVALERLTVHRAVRRKARLALDASGPYGSLRGTPGTVYAEDGTALHFEVDEPADFADPTAGAAASGDGAGGPEVEPVHLDDGGEYDGAAVPGGYRDRLLRLLRRTPSTGEGDGSGAGSERGSGSGAGEQPVTVVFSHGYCLNQDVWHFQRAALRGAVRAVYWDQRSHGRSARAPAGEPVSIDLLGRDLKAVLDAAVPEGPVVLVGHSMGGMTVMALAEQYPEYVAERVAGVGFLGTSAGGLAEVTYGLPAAGVRAVRRLVPGVLRALGSQSELVERGRRATADLFAGVVKRYSFGSVGEVDPGVARFAERLIESVPVDVVAQFYPAFAEHEKTGALAAFGELPALVLAGDRDLLTPSEHSERIAGALPDAAFVILEATGHLLMLERPERVNEHVAALLARTIRTHGNTARPAPRPPSGPQSGGPESAGSSSSGGERERGRQRHRHRSDR</sequence>
<comment type="caution">
    <text evidence="3">The sequence shown here is derived from an EMBL/GenBank/DDBJ whole genome shotgun (WGS) entry which is preliminary data.</text>
</comment>
<dbReference type="PANTHER" id="PTHR43798">
    <property type="entry name" value="MONOACYLGLYCEROL LIPASE"/>
    <property type="match status" value="1"/>
</dbReference>
<evidence type="ECO:0000256" key="1">
    <source>
        <dbReference type="SAM" id="MobiDB-lite"/>
    </source>
</evidence>
<organism evidence="3 4">
    <name type="scientific">Streptomyces axinellae</name>
    <dbReference type="NCBI Taxonomy" id="552788"/>
    <lineage>
        <taxon>Bacteria</taxon>
        <taxon>Bacillati</taxon>
        <taxon>Actinomycetota</taxon>
        <taxon>Actinomycetes</taxon>
        <taxon>Kitasatosporales</taxon>
        <taxon>Streptomycetaceae</taxon>
        <taxon>Streptomyces</taxon>
    </lineage>
</organism>
<dbReference type="InterPro" id="IPR050266">
    <property type="entry name" value="AB_hydrolase_sf"/>
</dbReference>
<keyword evidence="4" id="KW-1185">Reference proteome</keyword>
<protein>
    <recommendedName>
        <fullName evidence="2">AB hydrolase-1 domain-containing protein</fullName>
    </recommendedName>
</protein>
<feature type="compositionally biased region" description="Gly residues" evidence="1">
    <location>
        <begin position="194"/>
        <end position="210"/>
    </location>
</feature>
<feature type="compositionally biased region" description="Low complexity" evidence="1">
    <location>
        <begin position="139"/>
        <end position="150"/>
    </location>
</feature>
<accession>A0ABN3QSS8</accession>
<reference evidence="3 4" key="1">
    <citation type="journal article" date="2019" name="Int. J. Syst. Evol. Microbiol.">
        <title>The Global Catalogue of Microorganisms (GCM) 10K type strain sequencing project: providing services to taxonomists for standard genome sequencing and annotation.</title>
        <authorList>
            <consortium name="The Broad Institute Genomics Platform"/>
            <consortium name="The Broad Institute Genome Sequencing Center for Infectious Disease"/>
            <person name="Wu L."/>
            <person name="Ma J."/>
        </authorList>
    </citation>
    <scope>NUCLEOTIDE SEQUENCE [LARGE SCALE GENOMIC DNA]</scope>
    <source>
        <strain evidence="3 4">JCM 16373</strain>
    </source>
</reference>
<dbReference type="Proteomes" id="UP001501447">
    <property type="component" value="Unassembled WGS sequence"/>
</dbReference>
<feature type="compositionally biased region" description="Basic residues" evidence="1">
    <location>
        <begin position="523"/>
        <end position="533"/>
    </location>
</feature>
<evidence type="ECO:0000313" key="4">
    <source>
        <dbReference type="Proteomes" id="UP001501447"/>
    </source>
</evidence>
<feature type="compositionally biased region" description="Low complexity" evidence="1">
    <location>
        <begin position="506"/>
        <end position="517"/>
    </location>
</feature>
<dbReference type="SUPFAM" id="SSF53474">
    <property type="entry name" value="alpha/beta-Hydrolases"/>
    <property type="match status" value="1"/>
</dbReference>
<dbReference type="PANTHER" id="PTHR43798:SF5">
    <property type="entry name" value="MONOACYLGLYCEROL LIPASE ABHD6"/>
    <property type="match status" value="1"/>
</dbReference>
<feature type="domain" description="AB hydrolase-1" evidence="2">
    <location>
        <begin position="216"/>
        <end position="471"/>
    </location>
</feature>
<evidence type="ECO:0000259" key="2">
    <source>
        <dbReference type="Pfam" id="PF00561"/>
    </source>
</evidence>
<feature type="region of interest" description="Disordered" evidence="1">
    <location>
        <begin position="139"/>
        <end position="175"/>
    </location>
</feature>
<dbReference type="Pfam" id="PF00561">
    <property type="entry name" value="Abhydrolase_1"/>
    <property type="match status" value="1"/>
</dbReference>
<gene>
    <name evidence="3" type="ORF">GCM10009863_57260</name>
</gene>
<dbReference type="InterPro" id="IPR029058">
    <property type="entry name" value="AB_hydrolase_fold"/>
</dbReference>
<proteinExistence type="predicted"/>
<feature type="region of interest" description="Disordered" evidence="1">
    <location>
        <begin position="189"/>
        <end position="212"/>
    </location>
</feature>
<name>A0ABN3QSS8_9ACTN</name>
<dbReference type="Gene3D" id="3.40.50.1820">
    <property type="entry name" value="alpha/beta hydrolase"/>
    <property type="match status" value="1"/>
</dbReference>
<dbReference type="EMBL" id="BAAARJ010000022">
    <property type="protein sequence ID" value="GAA2633605.1"/>
    <property type="molecule type" value="Genomic_DNA"/>
</dbReference>
<evidence type="ECO:0000313" key="3">
    <source>
        <dbReference type="EMBL" id="GAA2633605.1"/>
    </source>
</evidence>